<proteinExistence type="predicted"/>
<evidence type="ECO:0000313" key="2">
    <source>
        <dbReference type="Proteomes" id="UP000793456"/>
    </source>
</evidence>
<name>A0ACD3QGD7_LARCR</name>
<organism evidence="1 2">
    <name type="scientific">Larimichthys crocea</name>
    <name type="common">Large yellow croaker</name>
    <name type="synonym">Pseudosciaena crocea</name>
    <dbReference type="NCBI Taxonomy" id="215358"/>
    <lineage>
        <taxon>Eukaryota</taxon>
        <taxon>Metazoa</taxon>
        <taxon>Chordata</taxon>
        <taxon>Craniata</taxon>
        <taxon>Vertebrata</taxon>
        <taxon>Euteleostomi</taxon>
        <taxon>Actinopterygii</taxon>
        <taxon>Neopterygii</taxon>
        <taxon>Teleostei</taxon>
        <taxon>Neoteleostei</taxon>
        <taxon>Acanthomorphata</taxon>
        <taxon>Eupercaria</taxon>
        <taxon>Sciaenidae</taxon>
        <taxon>Larimichthys</taxon>
    </lineage>
</organism>
<dbReference type="Proteomes" id="UP000793456">
    <property type="component" value="Chromosome XIX"/>
</dbReference>
<keyword evidence="2" id="KW-1185">Reference proteome</keyword>
<sequence>MKSPIEKLIAYQREFHALKERLRVAEHRTLQRSSELNNILEQFRRAIAETNSSKDALTNFSDETQKLLKELANRKPLQVPNIYHHLPHLLNNEGSLHPAVQVGLGRTGGWRSEAGRLMEEGTVLESVLLALHLHALSVIHCLLPSLFLSLSVSFPSSHILLSSSTYFSRRRWWVSLSDTELSTDVDYVNSVVAGLEKEFSTELSSGLLEVISPPAAYYPELTNLKETFGDSKERVKWRTKQNLDYSFLMMYAVSKGVYYVQLEDDIVAKPNYFATMKNFALQLSSEDWMILEFSQLGFIGKMFQAPDLNLIVEFIFMFYKEKPIDWLLDHILWVKVCNPEKDAKHCERQKSSLRVRFRPSLFQHVGLHSSLAGKIQKLTDKDFLKPLLHKMHVNPPAEVSTSMKVYQGHTLEKTYLGEDFFWAITPTAGDYVLFKFDRPVSIESENVNTTVSRTNSEVCVPPSGSQAALINNHKDGRWMNEDSNAHLSTGAHAAKPSNSLDAATFWACRGFALSLAPQPTQKKMIEECCRQLLSVLDGGDGEF</sequence>
<protein>
    <submittedName>
        <fullName evidence="1">Uncharacterized protein</fullName>
    </submittedName>
</protein>
<reference evidence="1" key="1">
    <citation type="submission" date="2018-11" db="EMBL/GenBank/DDBJ databases">
        <title>The sequence and de novo assembly of Larimichthys crocea genome using PacBio and Hi-C technologies.</title>
        <authorList>
            <person name="Xu P."/>
            <person name="Chen B."/>
            <person name="Zhou Z."/>
            <person name="Ke Q."/>
            <person name="Wu Y."/>
            <person name="Bai H."/>
            <person name="Pu F."/>
        </authorList>
    </citation>
    <scope>NUCLEOTIDE SEQUENCE</scope>
    <source>
        <tissue evidence="1">Muscle</tissue>
    </source>
</reference>
<dbReference type="EMBL" id="CM011692">
    <property type="protein sequence ID" value="TMS06092.1"/>
    <property type="molecule type" value="Genomic_DNA"/>
</dbReference>
<evidence type="ECO:0000313" key="1">
    <source>
        <dbReference type="EMBL" id="TMS06092.1"/>
    </source>
</evidence>
<comment type="caution">
    <text evidence="1">The sequence shown here is derived from an EMBL/GenBank/DDBJ whole genome shotgun (WGS) entry which is preliminary data.</text>
</comment>
<gene>
    <name evidence="1" type="ORF">E3U43_015851</name>
</gene>
<accession>A0ACD3QGD7</accession>